<dbReference type="AlphaFoldDB" id="A0A8I1YJM3"/>
<gene>
    <name evidence="1" type="ORF">JOH49_009557</name>
</gene>
<organism evidence="1 2">
    <name type="scientific">Bradyrhizobium elkanii</name>
    <dbReference type="NCBI Taxonomy" id="29448"/>
    <lineage>
        <taxon>Bacteria</taxon>
        <taxon>Pseudomonadati</taxon>
        <taxon>Pseudomonadota</taxon>
        <taxon>Alphaproteobacteria</taxon>
        <taxon>Hyphomicrobiales</taxon>
        <taxon>Nitrobacteraceae</taxon>
        <taxon>Bradyrhizobium</taxon>
    </lineage>
</organism>
<dbReference type="InterPro" id="IPR038561">
    <property type="entry name" value="SoxD_sf"/>
</dbReference>
<dbReference type="EC" id="1.5.3.1" evidence="1"/>
<name>A0A8I1YJM3_BRAEL</name>
<protein>
    <submittedName>
        <fullName evidence="1">Sarcosine oxidase subunit delta</fullName>
        <ecNumber evidence="1">1.5.3.1</ecNumber>
    </submittedName>
</protein>
<dbReference type="RefSeq" id="WP_209945966.1">
    <property type="nucleotide sequence ID" value="NZ_JAFICZ010000001.1"/>
</dbReference>
<comment type="caution">
    <text evidence="1">The sequence shown here is derived from an EMBL/GenBank/DDBJ whole genome shotgun (WGS) entry which is preliminary data.</text>
</comment>
<dbReference type="Pfam" id="PF04267">
    <property type="entry name" value="SoxD"/>
    <property type="match status" value="1"/>
</dbReference>
<dbReference type="Proteomes" id="UP000673383">
    <property type="component" value="Unassembled WGS sequence"/>
</dbReference>
<evidence type="ECO:0000313" key="2">
    <source>
        <dbReference type="Proteomes" id="UP000673383"/>
    </source>
</evidence>
<accession>A0A8I1YJM3</accession>
<evidence type="ECO:0000313" key="1">
    <source>
        <dbReference type="EMBL" id="MBP1299804.1"/>
    </source>
</evidence>
<sequence>MKLMPCPMHCLRNIDECAYLGIVRAAPTSDDDAAWSTYVFAPPNPAGVVWEWWCHTPSGLIFVAERDRRTDTILSTVLPTELAPMLRPEAGQ</sequence>
<dbReference type="GO" id="GO:0008115">
    <property type="term" value="F:sarcosine oxidase activity"/>
    <property type="evidence" value="ECO:0007669"/>
    <property type="project" value="UniProtKB-EC"/>
</dbReference>
<dbReference type="InterPro" id="IPR006279">
    <property type="entry name" value="SoxD"/>
</dbReference>
<dbReference type="Gene3D" id="3.30.2270.10">
    <property type="entry name" value="Folate-binding superfamily"/>
    <property type="match status" value="1"/>
</dbReference>
<reference evidence="1" key="1">
    <citation type="submission" date="2021-02" db="EMBL/GenBank/DDBJ databases">
        <title>Genomic Encyclopedia of Type Strains, Phase IV (KMG-V): Genome sequencing to study the core and pangenomes of soil and plant-associated prokaryotes.</title>
        <authorList>
            <person name="Whitman W."/>
        </authorList>
    </citation>
    <scope>NUCLEOTIDE SEQUENCE</scope>
    <source>
        <strain evidence="1">USDA 406</strain>
    </source>
</reference>
<keyword evidence="1" id="KW-0560">Oxidoreductase</keyword>
<dbReference type="GO" id="GO:0046653">
    <property type="term" value="P:tetrahydrofolate metabolic process"/>
    <property type="evidence" value="ECO:0007669"/>
    <property type="project" value="InterPro"/>
</dbReference>
<dbReference type="EMBL" id="JAFICZ010000001">
    <property type="protein sequence ID" value="MBP1299804.1"/>
    <property type="molecule type" value="Genomic_DNA"/>
</dbReference>
<proteinExistence type="predicted"/>